<evidence type="ECO:0000313" key="2">
    <source>
        <dbReference type="EMBL" id="KAK8753315.1"/>
    </source>
</evidence>
<dbReference type="Gene3D" id="1.25.40.20">
    <property type="entry name" value="Ankyrin repeat-containing domain"/>
    <property type="match status" value="1"/>
</dbReference>
<sequence length="488" mass="55010">EFGWKVVDGGAVTVPLSHRHCHYLSTYSNTASQPRLTLRQTAIQLGWDGSTFVDMTHYDNKNQNPLPAVTEHHLVISCNSSNAEFFICNIQAGKTILKTVNFKALPTSVTIQGKLEEQFYVFYHRVNDIVTDDLVSSSAAGDDGNHAYKDYFKATEDVSVQSVLMAMFLVALHTIAVVAVFAVFVISAYFAVKACRHFTKKRTDQTISLENADSAGEQLLSDMFQEQHELQNVDTLLKNTIITGKADRVKTLLRQTDNRHDAYVEAHIQAKKDIIQIISVKENEGIEIPDNNLISRVINVLQKRINKVFRAASVGIYRGGGVKTLLESYGLPGTIRDKRGCSLLHYMAETLNEDGSPIWSYDDINDYLDTEEYYINAVDYKGQTVLHTLAGHQQISKKVMWNEKDQPLEDVWCAMAKMFIKKGCNPTLRNHSGRSSVDIAMDKGATKFVNILIKAYSEKIQMEIQILKDSRTSGKEEEELFQVMESYQ</sequence>
<keyword evidence="1" id="KW-0812">Transmembrane</keyword>
<dbReference type="Proteomes" id="UP001445076">
    <property type="component" value="Unassembled WGS sequence"/>
</dbReference>
<comment type="caution">
    <text evidence="2">The sequence shown here is derived from an EMBL/GenBank/DDBJ whole genome shotgun (WGS) entry which is preliminary data.</text>
</comment>
<reference evidence="2 3" key="1">
    <citation type="journal article" date="2024" name="BMC Genomics">
        <title>Genome assembly of redclaw crayfish (Cherax quadricarinatus) provides insights into its immune adaptation and hypoxia tolerance.</title>
        <authorList>
            <person name="Liu Z."/>
            <person name="Zheng J."/>
            <person name="Li H."/>
            <person name="Fang K."/>
            <person name="Wang S."/>
            <person name="He J."/>
            <person name="Zhou D."/>
            <person name="Weng S."/>
            <person name="Chi M."/>
            <person name="Gu Z."/>
            <person name="He J."/>
            <person name="Li F."/>
            <person name="Wang M."/>
        </authorList>
    </citation>
    <scope>NUCLEOTIDE SEQUENCE [LARGE SCALE GENOMIC DNA]</scope>
    <source>
        <strain evidence="2">ZL_2023a</strain>
    </source>
</reference>
<evidence type="ECO:0000313" key="3">
    <source>
        <dbReference type="Proteomes" id="UP001445076"/>
    </source>
</evidence>
<keyword evidence="1" id="KW-0472">Membrane</keyword>
<dbReference type="AlphaFoldDB" id="A0AAW0Y9F4"/>
<dbReference type="SUPFAM" id="SSF48403">
    <property type="entry name" value="Ankyrin repeat"/>
    <property type="match status" value="1"/>
</dbReference>
<evidence type="ECO:0000256" key="1">
    <source>
        <dbReference type="SAM" id="Phobius"/>
    </source>
</evidence>
<feature type="non-terminal residue" evidence="2">
    <location>
        <position position="1"/>
    </location>
</feature>
<gene>
    <name evidence="2" type="ORF">OTU49_003823</name>
</gene>
<dbReference type="EMBL" id="JARKIK010000003">
    <property type="protein sequence ID" value="KAK8753315.1"/>
    <property type="molecule type" value="Genomic_DNA"/>
</dbReference>
<feature type="transmembrane region" description="Helical" evidence="1">
    <location>
        <begin position="163"/>
        <end position="192"/>
    </location>
</feature>
<proteinExistence type="predicted"/>
<keyword evidence="1" id="KW-1133">Transmembrane helix</keyword>
<protein>
    <submittedName>
        <fullName evidence="2">Uncharacterized protein</fullName>
    </submittedName>
</protein>
<organism evidence="2 3">
    <name type="scientific">Cherax quadricarinatus</name>
    <name type="common">Australian red claw crayfish</name>
    <dbReference type="NCBI Taxonomy" id="27406"/>
    <lineage>
        <taxon>Eukaryota</taxon>
        <taxon>Metazoa</taxon>
        <taxon>Ecdysozoa</taxon>
        <taxon>Arthropoda</taxon>
        <taxon>Crustacea</taxon>
        <taxon>Multicrustacea</taxon>
        <taxon>Malacostraca</taxon>
        <taxon>Eumalacostraca</taxon>
        <taxon>Eucarida</taxon>
        <taxon>Decapoda</taxon>
        <taxon>Pleocyemata</taxon>
        <taxon>Astacidea</taxon>
        <taxon>Parastacoidea</taxon>
        <taxon>Parastacidae</taxon>
        <taxon>Cherax</taxon>
    </lineage>
</organism>
<keyword evidence="3" id="KW-1185">Reference proteome</keyword>
<dbReference type="InterPro" id="IPR036770">
    <property type="entry name" value="Ankyrin_rpt-contain_sf"/>
</dbReference>
<name>A0AAW0Y9F4_CHEQU</name>
<accession>A0AAW0Y9F4</accession>